<dbReference type="InterPro" id="IPR032675">
    <property type="entry name" value="LRR_dom_sf"/>
</dbReference>
<organism evidence="10">
    <name type="scientific">Arabidopsis thaliana</name>
    <name type="common">Mouse-ear cress</name>
    <dbReference type="NCBI Taxonomy" id="3702"/>
    <lineage>
        <taxon>Eukaryota</taxon>
        <taxon>Viridiplantae</taxon>
        <taxon>Streptophyta</taxon>
        <taxon>Embryophyta</taxon>
        <taxon>Tracheophyta</taxon>
        <taxon>Spermatophyta</taxon>
        <taxon>Magnoliopsida</taxon>
        <taxon>eudicotyledons</taxon>
        <taxon>Gunneridae</taxon>
        <taxon>Pentapetalae</taxon>
        <taxon>rosids</taxon>
        <taxon>malvids</taxon>
        <taxon>Brassicales</taxon>
        <taxon>Brassicaceae</taxon>
        <taxon>Camelineae</taxon>
        <taxon>Arabidopsis</taxon>
    </lineage>
</organism>
<dbReference type="InterPro" id="IPR002182">
    <property type="entry name" value="NB-ARC"/>
</dbReference>
<dbReference type="Gene3D" id="3.40.50.10140">
    <property type="entry name" value="Toll/interleukin-1 receptor homology (TIR) domain"/>
    <property type="match status" value="1"/>
</dbReference>
<dbReference type="SUPFAM" id="SSF46785">
    <property type="entry name" value="Winged helix' DNA-binding domain"/>
    <property type="match status" value="1"/>
</dbReference>
<evidence type="ECO:0000256" key="3">
    <source>
        <dbReference type="ARBA" id="ARBA00022737"/>
    </source>
</evidence>
<dbReference type="SMART" id="SM00255">
    <property type="entry name" value="TIR"/>
    <property type="match status" value="1"/>
</dbReference>
<gene>
    <name evidence="10" type="primary">RPP1-ZdrA</name>
</gene>
<dbReference type="GO" id="GO:0007165">
    <property type="term" value="P:signal transduction"/>
    <property type="evidence" value="ECO:0007669"/>
    <property type="project" value="InterPro"/>
</dbReference>
<feature type="domain" description="TIR" evidence="9">
    <location>
        <begin position="96"/>
        <end position="260"/>
    </location>
</feature>
<dbReference type="PROSITE" id="PS50104">
    <property type="entry name" value="TIR"/>
    <property type="match status" value="1"/>
</dbReference>
<dbReference type="InterPro" id="IPR001611">
    <property type="entry name" value="Leu-rich_rpt"/>
</dbReference>
<dbReference type="FunFam" id="1.10.8.430:FF:000002">
    <property type="entry name" value="Disease resistance protein (TIR-NBS-LRR class)"/>
    <property type="match status" value="1"/>
</dbReference>
<keyword evidence="6" id="KW-0520">NAD</keyword>
<accession>A0A0S2RRA7</accession>
<dbReference type="ExpressionAtlas" id="A0A0S2RRA7">
    <property type="expression patterns" value="baseline and differential"/>
</dbReference>
<dbReference type="EMBL" id="KT722750">
    <property type="protein sequence ID" value="ALP31994.1"/>
    <property type="molecule type" value="Genomic_DNA"/>
</dbReference>
<dbReference type="FunFam" id="3.40.50.10140:FF:000007">
    <property type="entry name" value="Disease resistance protein (TIR-NBS-LRR class)"/>
    <property type="match status" value="1"/>
</dbReference>
<dbReference type="Gene3D" id="3.40.50.300">
    <property type="entry name" value="P-loop containing nucleotide triphosphate hydrolases"/>
    <property type="match status" value="1"/>
</dbReference>
<dbReference type="Pfam" id="PF23598">
    <property type="entry name" value="LRR_14"/>
    <property type="match status" value="2"/>
</dbReference>
<keyword evidence="2" id="KW-0433">Leucine-rich repeat</keyword>
<comment type="catalytic activity">
    <reaction evidence="7">
        <text>NAD(+) + H2O = ADP-D-ribose + nicotinamide + H(+)</text>
        <dbReference type="Rhea" id="RHEA:16301"/>
        <dbReference type="ChEBI" id="CHEBI:15377"/>
        <dbReference type="ChEBI" id="CHEBI:15378"/>
        <dbReference type="ChEBI" id="CHEBI:17154"/>
        <dbReference type="ChEBI" id="CHEBI:57540"/>
        <dbReference type="ChEBI" id="CHEBI:57967"/>
        <dbReference type="EC" id="3.2.2.6"/>
    </reaction>
    <physiologicalReaction direction="left-to-right" evidence="7">
        <dbReference type="Rhea" id="RHEA:16302"/>
    </physiologicalReaction>
</comment>
<dbReference type="InterPro" id="IPR044974">
    <property type="entry name" value="Disease_R_plants"/>
</dbReference>
<dbReference type="Gene3D" id="1.10.8.430">
    <property type="entry name" value="Helical domain of apoptotic protease-activating factors"/>
    <property type="match status" value="1"/>
</dbReference>
<dbReference type="GO" id="GO:0051707">
    <property type="term" value="P:response to other organism"/>
    <property type="evidence" value="ECO:0007669"/>
    <property type="project" value="UniProtKB-ARBA"/>
</dbReference>
<protein>
    <recommendedName>
        <fullName evidence="1">ADP-ribosyl cyclase/cyclic ADP-ribose hydrolase</fullName>
        <ecNumber evidence="1">3.2.2.6</ecNumber>
    </recommendedName>
</protein>
<feature type="compositionally biased region" description="Low complexity" evidence="8">
    <location>
        <begin position="1448"/>
        <end position="1467"/>
    </location>
</feature>
<dbReference type="InterPro" id="IPR045344">
    <property type="entry name" value="C-JID"/>
</dbReference>
<sequence length="1467" mass="165439">MGSAMSLSCSKRKATSQDVDSESCKRRKICSTNDAENCRFIPDESSWKHPWSLCANRVISVAAVALTKFRFQQDNQESNSSSLSLPSPATSVSRNWKHDVFPSFHGADVRRTFLSHILESFRRKGIDPFIDNNIERSKSIGPELKEAIQGSKIAIVLLSKNYASSSWCLDELAEIMKCREVLGQIVMTIFYEVDPTDIKKQTGEFGKAFTKTCKGKPKEHVERWRKALEDVATIAGYHSHSWRNEADMIEKIATDVSNMLNSCTPSRDFDGLVGMRAHMDRMEHLLRLDLDEVRMIGIWGPPGIGKTTIARFLLNQVSDRFQLSAIMVNIKGCYPRPCFDEYSAQLQLQNQMLSQMINHKGIMISHLGVAQERLRDKKVFLVLDEVDQLGQLDALAKETRWFGPGSRIIITTEDLGVLKAHGINHVYKVGYPSNDEAFQIFCMNAFGQKQPHEGFWKLAREVTYLAGELPLGLKVLGSALRGMSKPEWERTLPRLKTSLDGKIGSIIQFSYDGLCDEDKYLFLYIACLFNHESTFKVKELLGKFLDVRQGLHVLAQKSLISFYGDTINMHTLLRQFGRETSRKQFVHHGFTKRQLLVGERDICEVLSDDTIDSRRFIGINLDLYKNEEELNISEKALERVHDFQFVRINSIHQPERLLDLIYHSPKIRLLNWSGYQSICLPSTFNPEFLVELDMSFSKLQKLWEGTKQLRNLKWMNLIYSRDLKELPNLSTATNLEELNLTDCSSLVELPSSIEKLTSLQRLYLCDCSSLVELPSFGNATNLQELNLRRCTSLVRIHSSIENATNLRSFTLCDCSNLVELPSFGNATKLEILDLENCSSLVKLPPSINANNLQVLSLRNCSRVVELPAIENATNLRELKLQNCSSLIELPLSIGTATNLKQLKISGCSSLVKLPSSIEKLTNLQRLYLQGCSSLVELPSFGNATKLEILDLENCSSLEKLPPSINANNRQELSLRNCSSLVELPAIENATNLRELKLQNCSSLIELPPSIGTATNLEILNISGCSSLEKLPSSIGDMTNLKEFDLSNCSSLVELPAIENATNLRELKLQNCSSLIELSLSIGTATNLKKLNISGCSSLEKLPSSIGDMTNLDVLDLSNWSSLVELPSSIGNLQKLSQLLMSGCSKLEALPTNINLKSLDSLNLTDCSRLKLFPEISTHIKYLMLTRTAIKEVPLSITSWSRLAVYKMSYFESLKKFPHALDIITELVSEDIQEVPPWVKRMSRLRALRLNNCNNLVSLPQLSNSLAYIYADNCKSLERLDCCFNNPEISLYFPNCFKLNQEARDLIMHTSTRNFAMLPGTQVPACFNHRATSGDSLKIKLKESPLPTTLRFKACIMLVKVNEELMSYDQTPISMGVKIDIKDEQKGLKVQCTPRSIYPLLTEHIYTFELEVEEVTSTELVFEFTPYPKRNWKIGECGILQRETRSLRRSSSPDLSPESSRVSSCDHC</sequence>
<evidence type="ECO:0000256" key="2">
    <source>
        <dbReference type="ARBA" id="ARBA00022614"/>
    </source>
</evidence>
<dbReference type="Gene3D" id="3.80.10.10">
    <property type="entry name" value="Ribonuclease Inhibitor"/>
    <property type="match status" value="4"/>
</dbReference>
<dbReference type="EC" id="3.2.2.6" evidence="1"/>
<keyword evidence="4" id="KW-0378">Hydrolase</keyword>
<evidence type="ECO:0000256" key="6">
    <source>
        <dbReference type="ARBA" id="ARBA00023027"/>
    </source>
</evidence>
<keyword evidence="5" id="KW-0611">Plant defense</keyword>
<dbReference type="InterPro" id="IPR058192">
    <property type="entry name" value="WHD_ROQ1-like"/>
</dbReference>
<name>A0A0S2RRA7_ARATH</name>
<dbReference type="Pfam" id="PF01582">
    <property type="entry name" value="TIR"/>
    <property type="match status" value="1"/>
</dbReference>
<dbReference type="SUPFAM" id="SSF52540">
    <property type="entry name" value="P-loop containing nucleoside triphosphate hydrolases"/>
    <property type="match status" value="1"/>
</dbReference>
<evidence type="ECO:0000256" key="5">
    <source>
        <dbReference type="ARBA" id="ARBA00022821"/>
    </source>
</evidence>
<keyword evidence="3" id="KW-0677">Repeat</keyword>
<dbReference type="Pfam" id="PF00931">
    <property type="entry name" value="NB-ARC"/>
    <property type="match status" value="1"/>
</dbReference>
<dbReference type="PANTHER" id="PTHR11017">
    <property type="entry name" value="LEUCINE-RICH REPEAT-CONTAINING PROTEIN"/>
    <property type="match status" value="1"/>
</dbReference>
<evidence type="ECO:0000313" key="10">
    <source>
        <dbReference type="EMBL" id="ALP31994.1"/>
    </source>
</evidence>
<reference evidence="10" key="1">
    <citation type="submission" date="2015-09" db="EMBL/GenBank/DDBJ databases">
        <title>Structurally distinct Arabidopsis thaliana NLR immune receptors recognize tandem WY domains of an oomycete effector.</title>
        <authorList>
            <person name="Goritschnig S."/>
            <person name="Steinbrenner A.D."/>
            <person name="Grunwald D.J."/>
            <person name="Staskawicz B.J."/>
        </authorList>
    </citation>
    <scope>NUCLEOTIDE SEQUENCE</scope>
</reference>
<dbReference type="InterPro" id="IPR036390">
    <property type="entry name" value="WH_DNA-bd_sf"/>
</dbReference>
<dbReference type="InterPro" id="IPR011713">
    <property type="entry name" value="Leu-rich_rpt_3"/>
</dbReference>
<dbReference type="PANTHER" id="PTHR11017:SF411">
    <property type="entry name" value="ADP-RIBOSYL CYCLASE_CYCLIC ADP-RIBOSE HYDROLASE-RELATED"/>
    <property type="match status" value="1"/>
</dbReference>
<dbReference type="GO" id="GO:0043531">
    <property type="term" value="F:ADP binding"/>
    <property type="evidence" value="ECO:0007669"/>
    <property type="project" value="InterPro"/>
</dbReference>
<dbReference type="Pfam" id="PF07725">
    <property type="entry name" value="LRR_3"/>
    <property type="match status" value="1"/>
</dbReference>
<dbReference type="InterPro" id="IPR042197">
    <property type="entry name" value="Apaf_helical"/>
</dbReference>
<evidence type="ECO:0000256" key="8">
    <source>
        <dbReference type="SAM" id="MobiDB-lite"/>
    </source>
</evidence>
<dbReference type="Pfam" id="PF23282">
    <property type="entry name" value="WHD_ROQ1"/>
    <property type="match status" value="1"/>
</dbReference>
<dbReference type="InterPro" id="IPR027417">
    <property type="entry name" value="P-loop_NTPase"/>
</dbReference>
<dbReference type="PRINTS" id="PR00364">
    <property type="entry name" value="DISEASERSIST"/>
</dbReference>
<dbReference type="GO" id="GO:0061809">
    <property type="term" value="F:NAD+ nucleosidase activity, cyclic ADP-ribose generating"/>
    <property type="evidence" value="ECO:0007669"/>
    <property type="project" value="UniProtKB-EC"/>
</dbReference>
<dbReference type="FunFam" id="3.80.10.10:FF:000845">
    <property type="entry name" value="Disease resistance protein (TIR-NBS-LRR class)"/>
    <property type="match status" value="1"/>
</dbReference>
<feature type="region of interest" description="Disordered" evidence="8">
    <location>
        <begin position="1444"/>
        <end position="1467"/>
    </location>
</feature>
<dbReference type="CDD" id="cd01127">
    <property type="entry name" value="TrwB_TraG_TraD_VirD4"/>
    <property type="match status" value="1"/>
</dbReference>
<dbReference type="Pfam" id="PF20160">
    <property type="entry name" value="C-JID"/>
    <property type="match status" value="1"/>
</dbReference>
<dbReference type="FunFam" id="3.40.50.300:FF:001002">
    <property type="entry name" value="Disease resistance protein (TIR-NBS-LRR class)"/>
    <property type="match status" value="1"/>
</dbReference>
<dbReference type="SUPFAM" id="SSF52058">
    <property type="entry name" value="L domain-like"/>
    <property type="match status" value="2"/>
</dbReference>
<dbReference type="Pfam" id="PF00560">
    <property type="entry name" value="LRR_1"/>
    <property type="match status" value="1"/>
</dbReference>
<dbReference type="InterPro" id="IPR000157">
    <property type="entry name" value="TIR_dom"/>
</dbReference>
<evidence type="ECO:0000259" key="9">
    <source>
        <dbReference type="PROSITE" id="PS50104"/>
    </source>
</evidence>
<proteinExistence type="predicted"/>
<dbReference type="InterPro" id="IPR035897">
    <property type="entry name" value="Toll_tir_struct_dom_sf"/>
</dbReference>
<dbReference type="SUPFAM" id="SSF52200">
    <property type="entry name" value="Toll/Interleukin receptor TIR domain"/>
    <property type="match status" value="1"/>
</dbReference>
<evidence type="ECO:0000256" key="4">
    <source>
        <dbReference type="ARBA" id="ARBA00022801"/>
    </source>
</evidence>
<evidence type="ECO:0000256" key="7">
    <source>
        <dbReference type="ARBA" id="ARBA00047304"/>
    </source>
</evidence>
<dbReference type="InterPro" id="IPR055414">
    <property type="entry name" value="LRR_R13L4/SHOC2-like"/>
</dbReference>
<dbReference type="GO" id="GO:0006952">
    <property type="term" value="P:defense response"/>
    <property type="evidence" value="ECO:0007669"/>
    <property type="project" value="UniProtKB-KW"/>
</dbReference>
<evidence type="ECO:0000256" key="1">
    <source>
        <dbReference type="ARBA" id="ARBA00011982"/>
    </source>
</evidence>